<name>E0VAK1_PEDHC</name>
<dbReference type="RefSeq" id="XP_002423145.1">
    <property type="nucleotide sequence ID" value="XM_002423100.1"/>
</dbReference>
<accession>E0VAK1</accession>
<evidence type="ECO:0000313" key="4">
    <source>
        <dbReference type="Proteomes" id="UP000009046"/>
    </source>
</evidence>
<dbReference type="eggNOG" id="ENOG502RXSI">
    <property type="taxonomic scope" value="Eukaryota"/>
</dbReference>
<reference evidence="3" key="3">
    <citation type="submission" date="2021-02" db="UniProtKB">
        <authorList>
            <consortium name="EnsemblMetazoa"/>
        </authorList>
    </citation>
    <scope>IDENTIFICATION</scope>
    <source>
        <strain evidence="3">USDA</strain>
    </source>
</reference>
<evidence type="ECO:0000313" key="3">
    <source>
        <dbReference type="EnsemblMetazoa" id="PHUM040010-PA"/>
    </source>
</evidence>
<dbReference type="OrthoDB" id="72819at2759"/>
<keyword evidence="4" id="KW-1185">Reference proteome</keyword>
<dbReference type="InterPro" id="IPR039690">
    <property type="entry name" value="SNRNP25"/>
</dbReference>
<dbReference type="EMBL" id="AAZO01000469">
    <property type="status" value="NOT_ANNOTATED_CDS"/>
    <property type="molecule type" value="Genomic_DNA"/>
</dbReference>
<feature type="domain" description="SNRNP25 ubiquitin-like" evidence="1">
    <location>
        <begin position="61"/>
        <end position="146"/>
    </location>
</feature>
<dbReference type="InterPro" id="IPR040610">
    <property type="entry name" value="SNRNP25_ubiquitin"/>
</dbReference>
<evidence type="ECO:0000313" key="2">
    <source>
        <dbReference type="EMBL" id="EEB10407.1"/>
    </source>
</evidence>
<gene>
    <name evidence="3" type="primary">8232459</name>
    <name evidence="2" type="ORF">Phum_PHUM040010</name>
</gene>
<dbReference type="STRING" id="121224.E0VAK1"/>
<sequence length="152" mass="17717">MNEFTNPENEDSKFTHEQLMQITNTALNELLTQDSFLNDLPNGVTLEEVNNQIALQHGKSITINILREDKEKMPIIVSQAEGTVADLKKSIRKYITLKLKRSKKTKMRHKLISWKYIWKTYFLKHSDKILKDNNVKLKDIGIKNKKISASYL</sequence>
<dbReference type="OMA" id="HENQADQ"/>
<dbReference type="GO" id="GO:0000398">
    <property type="term" value="P:mRNA splicing, via spliceosome"/>
    <property type="evidence" value="ECO:0007669"/>
    <property type="project" value="InterPro"/>
</dbReference>
<organism>
    <name type="scientific">Pediculus humanus subsp. corporis</name>
    <name type="common">Body louse</name>
    <dbReference type="NCBI Taxonomy" id="121224"/>
    <lineage>
        <taxon>Eukaryota</taxon>
        <taxon>Metazoa</taxon>
        <taxon>Ecdysozoa</taxon>
        <taxon>Arthropoda</taxon>
        <taxon>Hexapoda</taxon>
        <taxon>Insecta</taxon>
        <taxon>Pterygota</taxon>
        <taxon>Neoptera</taxon>
        <taxon>Paraneoptera</taxon>
        <taxon>Psocodea</taxon>
        <taxon>Troctomorpha</taxon>
        <taxon>Phthiraptera</taxon>
        <taxon>Anoplura</taxon>
        <taxon>Pediculidae</taxon>
        <taxon>Pediculus</taxon>
    </lineage>
</organism>
<dbReference type="VEuPathDB" id="VectorBase:PHUM040010"/>
<dbReference type="Pfam" id="PF18036">
    <property type="entry name" value="Ubiquitin_4"/>
    <property type="match status" value="1"/>
</dbReference>
<evidence type="ECO:0000259" key="1">
    <source>
        <dbReference type="Pfam" id="PF18036"/>
    </source>
</evidence>
<dbReference type="Gene3D" id="3.10.20.90">
    <property type="entry name" value="Phosphatidylinositol 3-kinase Catalytic Subunit, Chain A, domain 1"/>
    <property type="match status" value="1"/>
</dbReference>
<dbReference type="HOGENOM" id="CLU_094998_1_0_1"/>
<dbReference type="KEGG" id="phu:Phum_PHUM040010"/>
<dbReference type="CDD" id="cd17058">
    <property type="entry name" value="Ubl_SNRNP25"/>
    <property type="match status" value="1"/>
</dbReference>
<dbReference type="EnsemblMetazoa" id="PHUM040010-RA">
    <property type="protein sequence ID" value="PHUM040010-PA"/>
    <property type="gene ID" value="PHUM040010"/>
</dbReference>
<dbReference type="InterPro" id="IPR029071">
    <property type="entry name" value="Ubiquitin-like_domsf"/>
</dbReference>
<dbReference type="GeneID" id="8232459"/>
<dbReference type="EMBL" id="DS235008">
    <property type="protein sequence ID" value="EEB10407.1"/>
    <property type="molecule type" value="Genomic_DNA"/>
</dbReference>
<dbReference type="PANTHER" id="PTHR14942">
    <property type="entry name" value="U11/U12 SMALL NUCLEAR RIBONUCLEOPROTEIN 25 KDA PROTEIN"/>
    <property type="match status" value="1"/>
</dbReference>
<reference evidence="2" key="1">
    <citation type="submission" date="2007-04" db="EMBL/GenBank/DDBJ databases">
        <title>Annotation of Pediculus humanus corporis strain USDA.</title>
        <authorList>
            <person name="Kirkness E."/>
            <person name="Hannick L."/>
            <person name="Hass B."/>
            <person name="Bruggner R."/>
            <person name="Lawson D."/>
            <person name="Bidwell S."/>
            <person name="Joardar V."/>
            <person name="Caler E."/>
            <person name="Walenz B."/>
            <person name="Inman J."/>
            <person name="Schobel S."/>
            <person name="Galinsky K."/>
            <person name="Amedeo P."/>
            <person name="Strausberg R."/>
        </authorList>
    </citation>
    <scope>NUCLEOTIDE SEQUENCE</scope>
    <source>
        <strain evidence="2">USDA</strain>
    </source>
</reference>
<protein>
    <submittedName>
        <fullName evidence="2 3">U11/U12 snRNP 25 kDa protein, putative</fullName>
    </submittedName>
</protein>
<dbReference type="Proteomes" id="UP000009046">
    <property type="component" value="Unassembled WGS sequence"/>
</dbReference>
<reference evidence="2" key="2">
    <citation type="submission" date="2007-04" db="EMBL/GenBank/DDBJ databases">
        <title>The genome of the human body louse.</title>
        <authorList>
            <consortium name="The Human Body Louse Genome Consortium"/>
            <person name="Kirkness E."/>
            <person name="Walenz B."/>
            <person name="Hass B."/>
            <person name="Bruggner R."/>
            <person name="Strausberg R."/>
        </authorList>
    </citation>
    <scope>NUCLEOTIDE SEQUENCE</scope>
    <source>
        <strain evidence="2">USDA</strain>
    </source>
</reference>
<dbReference type="InParanoid" id="E0VAK1"/>
<dbReference type="GO" id="GO:0005689">
    <property type="term" value="C:U12-type spliceosomal complex"/>
    <property type="evidence" value="ECO:0007669"/>
    <property type="project" value="TreeGrafter"/>
</dbReference>
<dbReference type="AlphaFoldDB" id="E0VAK1"/>
<dbReference type="CTD" id="8232459"/>
<dbReference type="SUPFAM" id="SSF54236">
    <property type="entry name" value="Ubiquitin-like"/>
    <property type="match status" value="1"/>
</dbReference>
<dbReference type="PANTHER" id="PTHR14942:SF0">
    <property type="entry name" value="U11_U12 SMALL NUCLEAR RIBONUCLEOPROTEIN 25 KDA PROTEIN"/>
    <property type="match status" value="1"/>
</dbReference>
<proteinExistence type="predicted"/>